<dbReference type="EMBL" id="SLVX01000005">
    <property type="protein sequence ID" value="TCN46208.1"/>
    <property type="molecule type" value="Genomic_DNA"/>
</dbReference>
<dbReference type="GO" id="GO:0003700">
    <property type="term" value="F:DNA-binding transcription factor activity"/>
    <property type="evidence" value="ECO:0007669"/>
    <property type="project" value="InterPro"/>
</dbReference>
<organism evidence="6 7">
    <name type="scientific">Shinella granuli</name>
    <dbReference type="NCBI Taxonomy" id="323621"/>
    <lineage>
        <taxon>Bacteria</taxon>
        <taxon>Pseudomonadati</taxon>
        <taxon>Pseudomonadota</taxon>
        <taxon>Alphaproteobacteria</taxon>
        <taxon>Hyphomicrobiales</taxon>
        <taxon>Rhizobiaceae</taxon>
        <taxon>Shinella</taxon>
    </lineage>
</organism>
<evidence type="ECO:0000259" key="5">
    <source>
        <dbReference type="PROSITE" id="PS50931"/>
    </source>
</evidence>
<dbReference type="InterPro" id="IPR058163">
    <property type="entry name" value="LysR-type_TF_proteobact-type"/>
</dbReference>
<dbReference type="GO" id="GO:0043565">
    <property type="term" value="F:sequence-specific DNA binding"/>
    <property type="evidence" value="ECO:0007669"/>
    <property type="project" value="TreeGrafter"/>
</dbReference>
<dbReference type="Proteomes" id="UP000295351">
    <property type="component" value="Unassembled WGS sequence"/>
</dbReference>
<keyword evidence="3" id="KW-0238">DNA-binding</keyword>
<dbReference type="GO" id="GO:0006351">
    <property type="term" value="P:DNA-templated transcription"/>
    <property type="evidence" value="ECO:0007669"/>
    <property type="project" value="TreeGrafter"/>
</dbReference>
<dbReference type="InterPro" id="IPR036390">
    <property type="entry name" value="WH_DNA-bd_sf"/>
</dbReference>
<dbReference type="PANTHER" id="PTHR30537">
    <property type="entry name" value="HTH-TYPE TRANSCRIPTIONAL REGULATOR"/>
    <property type="match status" value="1"/>
</dbReference>
<evidence type="ECO:0000256" key="3">
    <source>
        <dbReference type="ARBA" id="ARBA00023125"/>
    </source>
</evidence>
<evidence type="ECO:0000256" key="1">
    <source>
        <dbReference type="ARBA" id="ARBA00009437"/>
    </source>
</evidence>
<dbReference type="Gene3D" id="3.40.190.10">
    <property type="entry name" value="Periplasmic binding protein-like II"/>
    <property type="match status" value="2"/>
</dbReference>
<name>A0A4R2CWT4_SHIGR</name>
<dbReference type="SUPFAM" id="SSF46785">
    <property type="entry name" value="Winged helix' DNA-binding domain"/>
    <property type="match status" value="1"/>
</dbReference>
<comment type="caution">
    <text evidence="6">The sequence shown here is derived from an EMBL/GenBank/DDBJ whole genome shotgun (WGS) entry which is preliminary data.</text>
</comment>
<evidence type="ECO:0000313" key="7">
    <source>
        <dbReference type="Proteomes" id="UP000295351"/>
    </source>
</evidence>
<proteinExistence type="inferred from homology"/>
<keyword evidence="2" id="KW-0805">Transcription regulation</keyword>
<gene>
    <name evidence="6" type="ORF">EV665_105295</name>
</gene>
<accession>A0A4R2CWT4</accession>
<evidence type="ECO:0000256" key="4">
    <source>
        <dbReference type="ARBA" id="ARBA00023163"/>
    </source>
</evidence>
<protein>
    <submittedName>
        <fullName evidence="6">LysR family glycine cleavage system transcriptional activator/LysR family transcriptional regulator of beta-lactamase</fullName>
    </submittedName>
</protein>
<keyword evidence="4" id="KW-0804">Transcription</keyword>
<dbReference type="PRINTS" id="PR00039">
    <property type="entry name" value="HTHLYSR"/>
</dbReference>
<dbReference type="InterPro" id="IPR000847">
    <property type="entry name" value="LysR_HTH_N"/>
</dbReference>
<reference evidence="6 7" key="1">
    <citation type="submission" date="2019-03" db="EMBL/GenBank/DDBJ databases">
        <title>Genomic Encyclopedia of Type Strains, Phase IV (KMG-IV): sequencing the most valuable type-strain genomes for metagenomic binning, comparative biology and taxonomic classification.</title>
        <authorList>
            <person name="Goeker M."/>
        </authorList>
    </citation>
    <scope>NUCLEOTIDE SEQUENCE [LARGE SCALE GENOMIC DNA]</scope>
    <source>
        <strain evidence="6 7">DSM 18401</strain>
    </source>
</reference>
<feature type="domain" description="HTH lysR-type" evidence="5">
    <location>
        <begin position="12"/>
        <end position="68"/>
    </location>
</feature>
<dbReference type="Gene3D" id="1.10.10.10">
    <property type="entry name" value="Winged helix-like DNA-binding domain superfamily/Winged helix DNA-binding domain"/>
    <property type="match status" value="1"/>
</dbReference>
<dbReference type="InterPro" id="IPR005119">
    <property type="entry name" value="LysR_subst-bd"/>
</dbReference>
<keyword evidence="7" id="KW-1185">Reference proteome</keyword>
<dbReference type="Pfam" id="PF00126">
    <property type="entry name" value="HTH_1"/>
    <property type="match status" value="1"/>
</dbReference>
<evidence type="ECO:0000256" key="2">
    <source>
        <dbReference type="ARBA" id="ARBA00023015"/>
    </source>
</evidence>
<dbReference type="InterPro" id="IPR036388">
    <property type="entry name" value="WH-like_DNA-bd_sf"/>
</dbReference>
<dbReference type="Pfam" id="PF03466">
    <property type="entry name" value="LysR_substrate"/>
    <property type="match status" value="1"/>
</dbReference>
<evidence type="ECO:0000313" key="6">
    <source>
        <dbReference type="EMBL" id="TCN46208.1"/>
    </source>
</evidence>
<dbReference type="SUPFAM" id="SSF53850">
    <property type="entry name" value="Periplasmic binding protein-like II"/>
    <property type="match status" value="1"/>
</dbReference>
<sequence length="301" mass="33786">MTDRHHRRHLANLRALRAFEAVGHHRSFTAAASELAVSQGAVSHQIKQLEERLGRRLLERNSRGVSLTAEGSLLLDACARAFDDVANVLSLVGQETETKVLRIRTGPFFAMEVLVPRMAGFLEQNPGIQLHLSNLEARSGAVEREDAQIKYCVHPPAGDYAVEVLRERLVPVCSPALLASVKQASDLLFSRSVARLHYRNADDWKNWLTHNNLQETQTNANLFFDDQHTLLAAARSGHGIGFSHRAFVEADIARGTLCVLSEETFQPEESYKFLCPKESMEANPALARFRDWLLREIETVR</sequence>
<dbReference type="PANTHER" id="PTHR30537:SF74">
    <property type="entry name" value="HTH-TYPE TRANSCRIPTIONAL REGULATOR TRPI"/>
    <property type="match status" value="1"/>
</dbReference>
<comment type="similarity">
    <text evidence="1">Belongs to the LysR transcriptional regulatory family.</text>
</comment>
<dbReference type="AlphaFoldDB" id="A0A4R2CWT4"/>
<dbReference type="FunFam" id="1.10.10.10:FF:000001">
    <property type="entry name" value="LysR family transcriptional regulator"/>
    <property type="match status" value="1"/>
</dbReference>
<dbReference type="PROSITE" id="PS50931">
    <property type="entry name" value="HTH_LYSR"/>
    <property type="match status" value="1"/>
</dbReference>